<dbReference type="RefSeq" id="WP_077412777.1">
    <property type="nucleotide sequence ID" value="NZ_JBHRTS010000011.1"/>
</dbReference>
<keyword evidence="2" id="KW-1185">Reference proteome</keyword>
<accession>A0ABV7JCM4</accession>
<protein>
    <submittedName>
        <fullName evidence="1">Uncharacterized protein</fullName>
    </submittedName>
</protein>
<evidence type="ECO:0000313" key="2">
    <source>
        <dbReference type="Proteomes" id="UP001595533"/>
    </source>
</evidence>
<proteinExistence type="predicted"/>
<name>A0ABV7JCM4_9GAMM</name>
<organism evidence="1 2">
    <name type="scientific">Marinicella sediminis</name>
    <dbReference type="NCBI Taxonomy" id="1792834"/>
    <lineage>
        <taxon>Bacteria</taxon>
        <taxon>Pseudomonadati</taxon>
        <taxon>Pseudomonadota</taxon>
        <taxon>Gammaproteobacteria</taxon>
        <taxon>Lysobacterales</taxon>
        <taxon>Marinicellaceae</taxon>
        <taxon>Marinicella</taxon>
    </lineage>
</organism>
<comment type="caution">
    <text evidence="1">The sequence shown here is derived from an EMBL/GenBank/DDBJ whole genome shotgun (WGS) entry which is preliminary data.</text>
</comment>
<dbReference type="EMBL" id="JBHRTS010000011">
    <property type="protein sequence ID" value="MFC3195875.1"/>
    <property type="molecule type" value="Genomic_DNA"/>
</dbReference>
<reference evidence="2" key="1">
    <citation type="journal article" date="2019" name="Int. J. Syst. Evol. Microbiol.">
        <title>The Global Catalogue of Microorganisms (GCM) 10K type strain sequencing project: providing services to taxonomists for standard genome sequencing and annotation.</title>
        <authorList>
            <consortium name="The Broad Institute Genomics Platform"/>
            <consortium name="The Broad Institute Genome Sequencing Center for Infectious Disease"/>
            <person name="Wu L."/>
            <person name="Ma J."/>
        </authorList>
    </citation>
    <scope>NUCLEOTIDE SEQUENCE [LARGE SCALE GENOMIC DNA]</scope>
    <source>
        <strain evidence="2">KCTC 42953</strain>
    </source>
</reference>
<evidence type="ECO:0000313" key="1">
    <source>
        <dbReference type="EMBL" id="MFC3195875.1"/>
    </source>
</evidence>
<sequence>MIKTTFTDPWTDINNYPDSMRQYIHKQLAIELHPDHELYGKPLKVIARREGRDDVLMADLSSDEVYLVHLTYATSQQTGAFPISKRLNDVQTFLNQANDDWSL</sequence>
<gene>
    <name evidence="1" type="ORF">ACFODZ_16595</name>
</gene>
<dbReference type="Proteomes" id="UP001595533">
    <property type="component" value="Unassembled WGS sequence"/>
</dbReference>